<organism evidence="2 3">
    <name type="scientific">Rhizobium vallis</name>
    <dbReference type="NCBI Taxonomy" id="634290"/>
    <lineage>
        <taxon>Bacteria</taxon>
        <taxon>Pseudomonadati</taxon>
        <taxon>Pseudomonadota</taxon>
        <taxon>Alphaproteobacteria</taxon>
        <taxon>Hyphomicrobiales</taxon>
        <taxon>Rhizobiaceae</taxon>
        <taxon>Rhizobium/Agrobacterium group</taxon>
        <taxon>Rhizobium</taxon>
    </lineage>
</organism>
<keyword evidence="3" id="KW-1185">Reference proteome</keyword>
<reference evidence="3" key="1">
    <citation type="submission" date="2018-11" db="EMBL/GenBank/DDBJ databases">
        <title>Rhizobium chutanense sp. nov., isolated from root nodules of Phaseolus vulgaris in China.</title>
        <authorList>
            <person name="Huo Y."/>
        </authorList>
    </citation>
    <scope>NUCLEOTIDE SEQUENCE [LARGE SCALE GENOMIC DNA]</scope>
    <source>
        <strain evidence="3">CCBAU 65647</strain>
    </source>
</reference>
<feature type="transmembrane region" description="Helical" evidence="1">
    <location>
        <begin position="178"/>
        <end position="198"/>
    </location>
</feature>
<protein>
    <submittedName>
        <fullName evidence="2">DUF1275 domain-containing protein</fullName>
    </submittedName>
</protein>
<dbReference type="Proteomes" id="UP000278823">
    <property type="component" value="Unassembled WGS sequence"/>
</dbReference>
<comment type="caution">
    <text evidence="2">The sequence shown here is derived from an EMBL/GenBank/DDBJ whole genome shotgun (WGS) entry which is preliminary data.</text>
</comment>
<feature type="transmembrane region" description="Helical" evidence="1">
    <location>
        <begin position="50"/>
        <end position="70"/>
    </location>
</feature>
<keyword evidence="1" id="KW-0472">Membrane</keyword>
<dbReference type="RefSeq" id="WP_126922006.1">
    <property type="nucleotide sequence ID" value="NZ_ML133690.1"/>
</dbReference>
<keyword evidence="1" id="KW-1133">Transmembrane helix</keyword>
<dbReference type="Pfam" id="PF06912">
    <property type="entry name" value="DUF1275"/>
    <property type="match status" value="1"/>
</dbReference>
<dbReference type="OrthoDB" id="7676651at2"/>
<keyword evidence="1" id="KW-0812">Transmembrane</keyword>
<evidence type="ECO:0000313" key="3">
    <source>
        <dbReference type="Proteomes" id="UP000278823"/>
    </source>
</evidence>
<accession>A0A3S0QUQ9</accession>
<name>A0A3S0QUQ9_9HYPH</name>
<dbReference type="PANTHER" id="PTHR37314">
    <property type="entry name" value="SLR0142 PROTEIN"/>
    <property type="match status" value="1"/>
</dbReference>
<dbReference type="AlphaFoldDB" id="A0A3S0QUQ9"/>
<evidence type="ECO:0000313" key="2">
    <source>
        <dbReference type="EMBL" id="RUM24320.1"/>
    </source>
</evidence>
<dbReference type="InterPro" id="IPR010699">
    <property type="entry name" value="DUF1275"/>
</dbReference>
<feature type="transmembrane region" description="Helical" evidence="1">
    <location>
        <begin position="82"/>
        <end position="106"/>
    </location>
</feature>
<gene>
    <name evidence="2" type="ORF">EFQ99_16135</name>
</gene>
<proteinExistence type="predicted"/>
<dbReference type="PANTHER" id="PTHR37314:SF5">
    <property type="entry name" value="SLR0142 PROTEIN"/>
    <property type="match status" value="1"/>
</dbReference>
<feature type="transmembrane region" description="Helical" evidence="1">
    <location>
        <begin position="112"/>
        <end position="131"/>
    </location>
</feature>
<dbReference type="EMBL" id="RJTH01000005">
    <property type="protein sequence ID" value="RUM24320.1"/>
    <property type="molecule type" value="Genomic_DNA"/>
</dbReference>
<sequence length="225" mass="23362">MRPALPVLLSLTGGYVDTSGFLALGGLFPAHVTGNFVTLGAALAHGTSGIIAKLLALPVFCLTILVLRYISRRLKVSDQRALRILLSIKLIFLISGGACAIALAPFTDPDGFPLVLTGMLLVVAMAIQNAAHRIHLPQAPPSTLMTGTTTQIMIDLADLANGTDGDTGNTVRGRLGRMTIAVSAFALGCGLAALLYTIAGVWCFALPPLFALGSLCLVLVPEQTA</sequence>
<evidence type="ECO:0000256" key="1">
    <source>
        <dbReference type="SAM" id="Phobius"/>
    </source>
</evidence>